<evidence type="ECO:0000313" key="2">
    <source>
        <dbReference type="EMBL" id="MEQ2181913.1"/>
    </source>
</evidence>
<keyword evidence="1" id="KW-1133">Transmembrane helix</keyword>
<proteinExistence type="predicted"/>
<gene>
    <name evidence="2" type="ORF">GOODEAATRI_016544</name>
</gene>
<sequence>MHREYMQTPCRRIPDWELNPVPSCCKAIVLPTVPPCNTVLLTFDLIYGVSFLLFFWSKHPWGLGWMEMLGLFSVIIVLRHNTPFPAPAPLAEGVEDVGQNRATPKHIE</sequence>
<dbReference type="Proteomes" id="UP001476798">
    <property type="component" value="Unassembled WGS sequence"/>
</dbReference>
<dbReference type="EMBL" id="JAHRIO010071253">
    <property type="protein sequence ID" value="MEQ2181913.1"/>
    <property type="molecule type" value="Genomic_DNA"/>
</dbReference>
<evidence type="ECO:0000256" key="1">
    <source>
        <dbReference type="SAM" id="Phobius"/>
    </source>
</evidence>
<keyword evidence="3" id="KW-1185">Reference proteome</keyword>
<feature type="transmembrane region" description="Helical" evidence="1">
    <location>
        <begin position="39"/>
        <end position="56"/>
    </location>
</feature>
<comment type="caution">
    <text evidence="2">The sequence shown here is derived from an EMBL/GenBank/DDBJ whole genome shotgun (WGS) entry which is preliminary data.</text>
</comment>
<reference evidence="2 3" key="1">
    <citation type="submission" date="2021-06" db="EMBL/GenBank/DDBJ databases">
        <authorList>
            <person name="Palmer J.M."/>
        </authorList>
    </citation>
    <scope>NUCLEOTIDE SEQUENCE [LARGE SCALE GENOMIC DNA]</scope>
    <source>
        <strain evidence="2 3">GA_2019</strain>
        <tissue evidence="2">Muscle</tissue>
    </source>
</reference>
<evidence type="ECO:0000313" key="3">
    <source>
        <dbReference type="Proteomes" id="UP001476798"/>
    </source>
</evidence>
<organism evidence="2 3">
    <name type="scientific">Goodea atripinnis</name>
    <dbReference type="NCBI Taxonomy" id="208336"/>
    <lineage>
        <taxon>Eukaryota</taxon>
        <taxon>Metazoa</taxon>
        <taxon>Chordata</taxon>
        <taxon>Craniata</taxon>
        <taxon>Vertebrata</taxon>
        <taxon>Euteleostomi</taxon>
        <taxon>Actinopterygii</taxon>
        <taxon>Neopterygii</taxon>
        <taxon>Teleostei</taxon>
        <taxon>Neoteleostei</taxon>
        <taxon>Acanthomorphata</taxon>
        <taxon>Ovalentaria</taxon>
        <taxon>Atherinomorphae</taxon>
        <taxon>Cyprinodontiformes</taxon>
        <taxon>Goodeidae</taxon>
        <taxon>Goodea</taxon>
    </lineage>
</organism>
<protein>
    <submittedName>
        <fullName evidence="2">Uncharacterized protein</fullName>
    </submittedName>
</protein>
<keyword evidence="1" id="KW-0472">Membrane</keyword>
<feature type="transmembrane region" description="Helical" evidence="1">
    <location>
        <begin position="63"/>
        <end position="80"/>
    </location>
</feature>
<keyword evidence="1" id="KW-0812">Transmembrane</keyword>
<name>A0ABV0PEL7_9TELE</name>
<accession>A0ABV0PEL7</accession>